<dbReference type="Proteomes" id="UP000002320">
    <property type="component" value="Unassembled WGS sequence"/>
</dbReference>
<dbReference type="STRING" id="7176.B0XDI0"/>
<dbReference type="eggNOG" id="KOG0731">
    <property type="taxonomic scope" value="Eukaryota"/>
</dbReference>
<reference evidence="2" key="2">
    <citation type="submission" date="2021-02" db="UniProtKB">
        <authorList>
            <consortium name="EnsemblMetazoa"/>
        </authorList>
    </citation>
    <scope>IDENTIFICATION</scope>
    <source>
        <strain evidence="2">JHB</strain>
    </source>
</reference>
<dbReference type="EMBL" id="DS232760">
    <property type="protein sequence ID" value="EDS45458.1"/>
    <property type="molecule type" value="Genomic_DNA"/>
</dbReference>
<sequence length="195" mass="21024">MDSFTQMERVKFTPVDPVDEGQGVFFKDVACLQETKQEMKFVELKAPDRLGQGFLKVLYHWVHLSVLAKAVAIQAQASTSSPYFLPGVYTRSPWSQRAAYAGGLAQNSTARCSGEPGKATGVVLRAITVGAPETSSTPVQFQFQKTPLTSQTRQQPPVAEAPVQPDLAVEAAVRRDLAAVKSPPGLSRCEESAGT</sequence>
<evidence type="ECO:0000313" key="1">
    <source>
        <dbReference type="EMBL" id="EDS45458.1"/>
    </source>
</evidence>
<dbReference type="EnsemblMetazoa" id="CPIJ017512-RA">
    <property type="protein sequence ID" value="CPIJ017512-PA"/>
    <property type="gene ID" value="CPIJ017512"/>
</dbReference>
<reference evidence="1" key="1">
    <citation type="submission" date="2007-03" db="EMBL/GenBank/DDBJ databases">
        <title>Annotation of Culex pipiens quinquefasciatus.</title>
        <authorList>
            <consortium name="The Broad Institute Genome Sequencing Platform"/>
            <person name="Atkinson P.W."/>
            <person name="Hemingway J."/>
            <person name="Christensen B.M."/>
            <person name="Higgs S."/>
            <person name="Kodira C."/>
            <person name="Hannick L."/>
            <person name="Megy K."/>
            <person name="O'Leary S."/>
            <person name="Pearson M."/>
            <person name="Haas B.J."/>
            <person name="Mauceli E."/>
            <person name="Wortman J.R."/>
            <person name="Lee N.H."/>
            <person name="Guigo R."/>
            <person name="Stanke M."/>
            <person name="Alvarado L."/>
            <person name="Amedeo P."/>
            <person name="Antoine C.H."/>
            <person name="Arensburger P."/>
            <person name="Bidwell S.L."/>
            <person name="Crawford M."/>
            <person name="Camaro F."/>
            <person name="Devon K."/>
            <person name="Engels R."/>
            <person name="Hammond M."/>
            <person name="Howarth C."/>
            <person name="Koehrsen M."/>
            <person name="Lawson D."/>
            <person name="Montgomery P."/>
            <person name="Nene V."/>
            <person name="Nusbaum C."/>
            <person name="Puiu D."/>
            <person name="Romero-Severson J."/>
            <person name="Severson D.W."/>
            <person name="Shumway M."/>
            <person name="Sisk P."/>
            <person name="Stolte C."/>
            <person name="Zeng Q."/>
            <person name="Eisenstadt E."/>
            <person name="Fraser-Liggett C."/>
            <person name="Strausberg R."/>
            <person name="Galagan J."/>
            <person name="Birren B."/>
            <person name="Collins F.H."/>
        </authorList>
    </citation>
    <scope>NUCLEOTIDE SEQUENCE [LARGE SCALE GENOMIC DNA]</scope>
    <source>
        <strain evidence="1">JHB</strain>
    </source>
</reference>
<dbReference type="InParanoid" id="B0XDI0"/>
<organism>
    <name type="scientific">Culex quinquefasciatus</name>
    <name type="common">Southern house mosquito</name>
    <name type="synonym">Culex pungens</name>
    <dbReference type="NCBI Taxonomy" id="7176"/>
    <lineage>
        <taxon>Eukaryota</taxon>
        <taxon>Metazoa</taxon>
        <taxon>Ecdysozoa</taxon>
        <taxon>Arthropoda</taxon>
        <taxon>Hexapoda</taxon>
        <taxon>Insecta</taxon>
        <taxon>Pterygota</taxon>
        <taxon>Neoptera</taxon>
        <taxon>Endopterygota</taxon>
        <taxon>Diptera</taxon>
        <taxon>Nematocera</taxon>
        <taxon>Culicoidea</taxon>
        <taxon>Culicidae</taxon>
        <taxon>Culicinae</taxon>
        <taxon>Culicini</taxon>
        <taxon>Culex</taxon>
        <taxon>Culex</taxon>
    </lineage>
</organism>
<keyword evidence="3" id="KW-1185">Reference proteome</keyword>
<gene>
    <name evidence="2" type="primary">6051231</name>
    <name evidence="1" type="ORF">CpipJ_CPIJ017512</name>
</gene>
<dbReference type="HOGENOM" id="CLU_1397610_0_0_1"/>
<proteinExistence type="predicted"/>
<evidence type="ECO:0000313" key="3">
    <source>
        <dbReference type="Proteomes" id="UP000002320"/>
    </source>
</evidence>
<evidence type="ECO:0000313" key="2">
    <source>
        <dbReference type="EnsemblMetazoa" id="CPIJ017512-PA"/>
    </source>
</evidence>
<dbReference type="KEGG" id="cqu:CpipJ_CPIJ017512"/>
<name>B0XDI0_CULQU</name>
<protein>
    <submittedName>
        <fullName evidence="1 2">Paraplegin</fullName>
    </submittedName>
</protein>
<dbReference type="AlphaFoldDB" id="B0XDI0"/>
<accession>B0XDI0</accession>
<dbReference type="VEuPathDB" id="VectorBase:CPIJ017512"/>